<dbReference type="Pfam" id="PF24714">
    <property type="entry name" value="TOR1L1_N"/>
    <property type="match status" value="1"/>
</dbReference>
<proteinExistence type="predicted"/>
<feature type="domain" description="TORTIFOLIA1/SINE1-2 N-terminal" evidence="2">
    <location>
        <begin position="16"/>
        <end position="286"/>
    </location>
</feature>
<protein>
    <submittedName>
        <fullName evidence="3">MT-associated protein TORTIFOLIA1/SPIRAL2</fullName>
    </submittedName>
</protein>
<dbReference type="PANTHER" id="PTHR31355">
    <property type="entry name" value="MICROTUBULE-ASSOCIATED PROTEIN TORTIFOLIA1"/>
    <property type="match status" value="1"/>
</dbReference>
<reference evidence="3" key="2">
    <citation type="submission" date="2023-05" db="EMBL/GenBank/DDBJ databases">
        <authorList>
            <person name="Schelkunov M.I."/>
        </authorList>
    </citation>
    <scope>NUCLEOTIDE SEQUENCE</scope>
    <source>
        <strain evidence="3">Hsosn_3</strain>
        <tissue evidence="3">Leaf</tissue>
    </source>
</reference>
<sequence length="660" mass="72170">MSLNKRHSTSSQPQSDLKHRVITCINKLSDRDTLAVATTELESIAKSLSHDSFYPFLNCLSTTDSSEKSPVRKQCVRLLGLLSTSHGDNLSPHLSKMLAAVVRRLRDSDSAVRLACVAAVTSMASQITKPPFSILSKPLIEAILHEQDLNLQTGSALCLAAAIEAAPDPEPVQLQKLLPKLLKLSKSDGFKAKSAILSLIGSVVSAGAAKSSNVIKCLIQCLIEFLRSEDWAVRKAAAEALLKLATTEKCSLIEYKSSCLAALESRRFDKVKVVRDTMNQACELWKAIADEEDLSSPQLSTGNRSDSNSSPVSEGPRQIGIETNKATKTIPRSRLPPSDGTLTRIASRTSQSKPKLLFKKPFDRKTEIAEAQPKVVSEDESGIIKSKFQGSMDDGHFRMVKQEAKRVLFSKSHDEKSHKVGGLRSTSRVVPFIEDETFELNEVDEIAYEDSYINHKEAENLSLIQEQLLHIENQQSSLFALLQRYIGSSQSGMNSLETRVNGLEMALDEISQNVAVSSGNVSDTDSSGNNCCMLPRAEFLSPKFWKKTEGQYSSSRVSFSGRKQLAYVVSGLPNKDGDAEKVKPENPKMGLMGAQLKILHGVKTKVLKQSPELLFSSVLILCDGLDLSRLGSAYKGVNDSNKYEKIHDGVSLSMASTPPA</sequence>
<name>A0AAD8ML48_9APIA</name>
<dbReference type="Proteomes" id="UP001237642">
    <property type="component" value="Unassembled WGS sequence"/>
</dbReference>
<keyword evidence="4" id="KW-1185">Reference proteome</keyword>
<dbReference type="InterPro" id="IPR057600">
    <property type="entry name" value="TORTIFOLIA1/SINE1-2_N"/>
</dbReference>
<feature type="compositionally biased region" description="Polar residues" evidence="1">
    <location>
        <begin position="295"/>
        <end position="312"/>
    </location>
</feature>
<dbReference type="EMBL" id="JAUIZM010000007">
    <property type="protein sequence ID" value="KAK1376519.1"/>
    <property type="molecule type" value="Genomic_DNA"/>
</dbReference>
<dbReference type="GO" id="GO:0005874">
    <property type="term" value="C:microtubule"/>
    <property type="evidence" value="ECO:0007669"/>
    <property type="project" value="InterPro"/>
</dbReference>
<gene>
    <name evidence="3" type="ORF">POM88_032712</name>
</gene>
<accession>A0AAD8ML48</accession>
<reference evidence="3" key="1">
    <citation type="submission" date="2023-02" db="EMBL/GenBank/DDBJ databases">
        <title>Genome of toxic invasive species Heracleum sosnowskyi carries increased number of genes despite the absence of recent whole-genome duplications.</title>
        <authorList>
            <person name="Schelkunov M."/>
            <person name="Shtratnikova V."/>
            <person name="Makarenko M."/>
            <person name="Klepikova A."/>
            <person name="Omelchenko D."/>
            <person name="Novikova G."/>
            <person name="Obukhova E."/>
            <person name="Bogdanov V."/>
            <person name="Penin A."/>
            <person name="Logacheva M."/>
        </authorList>
    </citation>
    <scope>NUCLEOTIDE SEQUENCE</scope>
    <source>
        <strain evidence="3">Hsosn_3</strain>
        <tissue evidence="3">Leaf</tissue>
    </source>
</reference>
<dbReference type="GO" id="GO:0008017">
    <property type="term" value="F:microtubule binding"/>
    <property type="evidence" value="ECO:0007669"/>
    <property type="project" value="InterPro"/>
</dbReference>
<organism evidence="3 4">
    <name type="scientific">Heracleum sosnowskyi</name>
    <dbReference type="NCBI Taxonomy" id="360622"/>
    <lineage>
        <taxon>Eukaryota</taxon>
        <taxon>Viridiplantae</taxon>
        <taxon>Streptophyta</taxon>
        <taxon>Embryophyta</taxon>
        <taxon>Tracheophyta</taxon>
        <taxon>Spermatophyta</taxon>
        <taxon>Magnoliopsida</taxon>
        <taxon>eudicotyledons</taxon>
        <taxon>Gunneridae</taxon>
        <taxon>Pentapetalae</taxon>
        <taxon>asterids</taxon>
        <taxon>campanulids</taxon>
        <taxon>Apiales</taxon>
        <taxon>Apiaceae</taxon>
        <taxon>Apioideae</taxon>
        <taxon>apioid superclade</taxon>
        <taxon>Tordylieae</taxon>
        <taxon>Tordyliinae</taxon>
        <taxon>Heracleum</taxon>
    </lineage>
</organism>
<feature type="region of interest" description="Disordered" evidence="1">
    <location>
        <begin position="295"/>
        <end position="351"/>
    </location>
</feature>
<dbReference type="Gene3D" id="1.25.10.10">
    <property type="entry name" value="Leucine-rich Repeat Variant"/>
    <property type="match status" value="1"/>
</dbReference>
<dbReference type="InterPro" id="IPR011989">
    <property type="entry name" value="ARM-like"/>
</dbReference>
<dbReference type="AlphaFoldDB" id="A0AAD8ML48"/>
<evidence type="ECO:0000313" key="4">
    <source>
        <dbReference type="Proteomes" id="UP001237642"/>
    </source>
</evidence>
<comment type="caution">
    <text evidence="3">The sequence shown here is derived from an EMBL/GenBank/DDBJ whole genome shotgun (WGS) entry which is preliminary data.</text>
</comment>
<dbReference type="FunFam" id="1.25.10.10:FF:000549">
    <property type="entry name" value="ARM repeat superfamily protein"/>
    <property type="match status" value="1"/>
</dbReference>
<dbReference type="PANTHER" id="PTHR31355:SF28">
    <property type="entry name" value="MICROTUBULE-ASSOCIATED PROTEIN TORTIFOLIA1-LIKE"/>
    <property type="match status" value="1"/>
</dbReference>
<evidence type="ECO:0000259" key="2">
    <source>
        <dbReference type="Pfam" id="PF24714"/>
    </source>
</evidence>
<dbReference type="SUPFAM" id="SSF48371">
    <property type="entry name" value="ARM repeat"/>
    <property type="match status" value="1"/>
</dbReference>
<evidence type="ECO:0000313" key="3">
    <source>
        <dbReference type="EMBL" id="KAK1376519.1"/>
    </source>
</evidence>
<dbReference type="InterPro" id="IPR033337">
    <property type="entry name" value="TORTIFOLIA1/SINE1-2"/>
</dbReference>
<feature type="compositionally biased region" description="Polar residues" evidence="1">
    <location>
        <begin position="340"/>
        <end position="351"/>
    </location>
</feature>
<dbReference type="InterPro" id="IPR016024">
    <property type="entry name" value="ARM-type_fold"/>
</dbReference>
<evidence type="ECO:0000256" key="1">
    <source>
        <dbReference type="SAM" id="MobiDB-lite"/>
    </source>
</evidence>